<dbReference type="InterPro" id="IPR050706">
    <property type="entry name" value="Cyclic-di-GMP_PDE-like"/>
</dbReference>
<dbReference type="SUPFAM" id="SSF141868">
    <property type="entry name" value="EAL domain-like"/>
    <property type="match status" value="1"/>
</dbReference>
<dbReference type="OrthoDB" id="9759607at2"/>
<dbReference type="PROSITE" id="PS50883">
    <property type="entry name" value="EAL"/>
    <property type="match status" value="1"/>
</dbReference>
<dbReference type="PANTHER" id="PTHR33121">
    <property type="entry name" value="CYCLIC DI-GMP PHOSPHODIESTERASE PDEF"/>
    <property type="match status" value="1"/>
</dbReference>
<dbReference type="Proteomes" id="UP000450457">
    <property type="component" value="Unassembled WGS sequence"/>
</dbReference>
<comment type="caution">
    <text evidence="2">The sequence shown here is derived from an EMBL/GenBank/DDBJ whole genome shotgun (WGS) entry which is preliminary data.</text>
</comment>
<dbReference type="PANTHER" id="PTHR33121:SF70">
    <property type="entry name" value="SIGNALING PROTEIN YKOW"/>
    <property type="match status" value="1"/>
</dbReference>
<reference evidence="2 3" key="1">
    <citation type="submission" date="2019-11" db="EMBL/GenBank/DDBJ databases">
        <title>Genome sequences of 17 halophilic strains isolated from different environments.</title>
        <authorList>
            <person name="Furrow R.E."/>
        </authorList>
    </citation>
    <scope>NUCLEOTIDE SEQUENCE [LARGE SCALE GENOMIC DNA]</scope>
    <source>
        <strain evidence="2 3">SL-4</strain>
    </source>
</reference>
<feature type="domain" description="EAL" evidence="1">
    <location>
        <begin position="1"/>
        <end position="47"/>
    </location>
</feature>
<proteinExistence type="predicted"/>
<gene>
    <name evidence="2" type="ORF">GLW00_07730</name>
</gene>
<accession>A0A845FAS4</accession>
<dbReference type="InterPro" id="IPR001633">
    <property type="entry name" value="EAL_dom"/>
</dbReference>
<dbReference type="AlphaFoldDB" id="A0A845FAS4"/>
<protein>
    <submittedName>
        <fullName evidence="2">EAL domain-containing protein</fullName>
    </submittedName>
</protein>
<organism evidence="2 3">
    <name type="scientific">Halobacillus litoralis</name>
    <dbReference type="NCBI Taxonomy" id="45668"/>
    <lineage>
        <taxon>Bacteria</taxon>
        <taxon>Bacillati</taxon>
        <taxon>Bacillota</taxon>
        <taxon>Bacilli</taxon>
        <taxon>Bacillales</taxon>
        <taxon>Bacillaceae</taxon>
        <taxon>Halobacillus</taxon>
    </lineage>
</organism>
<evidence type="ECO:0000313" key="3">
    <source>
        <dbReference type="Proteomes" id="UP000450457"/>
    </source>
</evidence>
<dbReference type="InterPro" id="IPR035919">
    <property type="entry name" value="EAL_sf"/>
</dbReference>
<evidence type="ECO:0000259" key="1">
    <source>
        <dbReference type="PROSITE" id="PS50883"/>
    </source>
</evidence>
<dbReference type="EMBL" id="WMFA01000002">
    <property type="protein sequence ID" value="MYL70735.1"/>
    <property type="molecule type" value="Genomic_DNA"/>
</dbReference>
<name>A0A845FAS4_9BACI</name>
<dbReference type="GO" id="GO:0071111">
    <property type="term" value="F:cyclic-guanylate-specific phosphodiesterase activity"/>
    <property type="evidence" value="ECO:0007669"/>
    <property type="project" value="InterPro"/>
</dbReference>
<dbReference type="Pfam" id="PF00563">
    <property type="entry name" value="EAL"/>
    <property type="match status" value="1"/>
</dbReference>
<evidence type="ECO:0000313" key="2">
    <source>
        <dbReference type="EMBL" id="MYL70735.1"/>
    </source>
</evidence>
<sequence>MKVIAEGVETAEQWDFLKNEKCDEIQGYFYSKPLPPEQLITIFENKTIH</sequence>
<dbReference type="Gene3D" id="3.20.20.450">
    <property type="entry name" value="EAL domain"/>
    <property type="match status" value="1"/>
</dbReference>